<dbReference type="InterPro" id="IPR050198">
    <property type="entry name" value="Non-receptor_tyrosine_kinases"/>
</dbReference>
<dbReference type="Gene3D" id="1.20.870.10">
    <property type="entry name" value="Son of sevenless (SoS) protein Chain: S domain 1"/>
    <property type="match status" value="1"/>
</dbReference>
<dbReference type="GO" id="GO:0005524">
    <property type="term" value="F:ATP binding"/>
    <property type="evidence" value="ECO:0007669"/>
    <property type="project" value="UniProtKB-KW"/>
</dbReference>
<dbReference type="PROSITE" id="PS50009">
    <property type="entry name" value="RASGEF_CAT"/>
    <property type="match status" value="1"/>
</dbReference>
<dbReference type="PROSITE" id="PS50212">
    <property type="entry name" value="RASGEF_NTER"/>
    <property type="match status" value="1"/>
</dbReference>
<dbReference type="InterPro" id="IPR011009">
    <property type="entry name" value="Kinase-like_dom_sf"/>
</dbReference>
<feature type="compositionally biased region" description="Polar residues" evidence="4">
    <location>
        <begin position="476"/>
        <end position="488"/>
    </location>
</feature>
<gene>
    <name evidence="8" type="ORF">DFH08DRAFT_865441</name>
</gene>
<name>A0AAD7A4X9_9AGAR</name>
<keyword evidence="9" id="KW-1185">Reference proteome</keyword>
<dbReference type="Gene3D" id="1.10.510.10">
    <property type="entry name" value="Transferase(Phosphotransferase) domain 1"/>
    <property type="match status" value="1"/>
</dbReference>
<comment type="caution">
    <text evidence="8">The sequence shown here is derived from an EMBL/GenBank/DDBJ whole genome shotgun (WGS) entry which is preliminary data.</text>
</comment>
<dbReference type="InterPro" id="IPR001245">
    <property type="entry name" value="Ser-Thr/Tyr_kinase_cat_dom"/>
</dbReference>
<dbReference type="InterPro" id="IPR000651">
    <property type="entry name" value="Ras-like_Gua-exchang_fac_N"/>
</dbReference>
<proteinExistence type="predicted"/>
<feature type="region of interest" description="Disordered" evidence="4">
    <location>
        <begin position="471"/>
        <end position="513"/>
    </location>
</feature>
<keyword evidence="3" id="KW-0344">Guanine-nucleotide releasing factor</keyword>
<protein>
    <submittedName>
        <fullName evidence="8">Ras guanine nucleotide exchange factor domain-containing protein</fullName>
    </submittedName>
</protein>
<sequence length="1004" mass="113030">MDVAELVVLDSIPALHPTQSHLRHVHAILDQLQIFKRQCSDVLEECAALLIAVHRETGDVQDVSSLAERLDKTVSQWTVLTPLECLLRRNDMKQEILRLHELIHEFNAVNLKHNLPPLWSDVMLERDEIRDLLRVVVSNTHEMQSLLSVGSQEALYEVMKTLQTELYDPQLIEALSGSFTKALWFLHKQTSKLPPLTDLTGQVIFEAVDQNMPILGRSLVYFGQWLGAERVELRISRSLASSPETRKSFECKVEQWRHLRHENIVSPYGIVHYGPNLFTVQPRMNGTALDFVQHSPDDERLKIINGIAAGLEYLHAENIIHGDLRGANVFIDVNGSPVLSGFGIASFAEDYSNEMTSSDTVNPRWSAPELLRSGGSMSTQSDVWSFGMTALELMTGQPPFSNIPREIAVLRELDHGKLPDRPQGLSDDLWTFMRKCWHKKPASRPSAASVNSKLRELRELPISSHKSPKKRLFSFSRPSTVDGTSSHPFSGHFSIPSRRTTSPLPPESHPHSAMETLGHMRALSAGAVSYPESRNASRSLSFHSDRSESQVKIGPHLQSKVYLLSDDRSTPTLSPDTDSDLQSVTSGSSYFSLPDSLMVVDDPATGDIYAGTVEGLVDKLLSRDTLKPSEFEEVILATCSDFTTPETLLSIIIRRFYDSQALQSSVFAVLTFWLSSGSLHIPPLSQIKEFCLTVIAKTSSAVDQDARRIFRLADQRTKLIDTPPISPSSTMTTKILRTSDILPRDLAIALTLLEGDSYWSILPADYLRHLRKAEAHSDVDIASSQNNKLILWVKKSILTPSRVETRAEVLKFFVNTAHECQKFRNFASLSAIANALQSSPIERLTLTVGALSSHHRDMLQDLKVLLDPSNNHLTYRAALKPEVALDSQYRDFCIPWLAVHLRDLHSLLQNYPPTVEVQGRTLINFRRYSKFMEHVRGLRLLKPPDLEHYRQTGQLTYLQHQLRGVHFDADTDVALMQRSVALEADETRIHRTRALELKRLGFRS</sequence>
<evidence type="ECO:0000256" key="3">
    <source>
        <dbReference type="PROSITE-ProRule" id="PRU00168"/>
    </source>
</evidence>
<dbReference type="InterPro" id="IPR008266">
    <property type="entry name" value="Tyr_kinase_AS"/>
</dbReference>
<dbReference type="PANTHER" id="PTHR24418">
    <property type="entry name" value="TYROSINE-PROTEIN KINASE"/>
    <property type="match status" value="1"/>
</dbReference>
<dbReference type="InterPro" id="IPR036964">
    <property type="entry name" value="RASGEF_cat_dom_sf"/>
</dbReference>
<dbReference type="SUPFAM" id="SSF56112">
    <property type="entry name" value="Protein kinase-like (PK-like)"/>
    <property type="match status" value="1"/>
</dbReference>
<dbReference type="InterPro" id="IPR001895">
    <property type="entry name" value="RASGEF_cat_dom"/>
</dbReference>
<evidence type="ECO:0000256" key="1">
    <source>
        <dbReference type="ARBA" id="ARBA00022741"/>
    </source>
</evidence>
<dbReference type="SUPFAM" id="SSF48366">
    <property type="entry name" value="Ras GEF"/>
    <property type="match status" value="1"/>
</dbReference>
<dbReference type="Pfam" id="PF07714">
    <property type="entry name" value="PK_Tyr_Ser-Thr"/>
    <property type="match status" value="1"/>
</dbReference>
<dbReference type="InterPro" id="IPR000719">
    <property type="entry name" value="Prot_kinase_dom"/>
</dbReference>
<keyword evidence="1" id="KW-0547">Nucleotide-binding</keyword>
<organism evidence="8 9">
    <name type="scientific">Mycena albidolilacea</name>
    <dbReference type="NCBI Taxonomy" id="1033008"/>
    <lineage>
        <taxon>Eukaryota</taxon>
        <taxon>Fungi</taxon>
        <taxon>Dikarya</taxon>
        <taxon>Basidiomycota</taxon>
        <taxon>Agaricomycotina</taxon>
        <taxon>Agaricomycetes</taxon>
        <taxon>Agaricomycetidae</taxon>
        <taxon>Agaricales</taxon>
        <taxon>Marasmiineae</taxon>
        <taxon>Mycenaceae</taxon>
        <taxon>Mycena</taxon>
    </lineage>
</organism>
<evidence type="ECO:0000256" key="4">
    <source>
        <dbReference type="SAM" id="MobiDB-lite"/>
    </source>
</evidence>
<dbReference type="SMART" id="SM00147">
    <property type="entry name" value="RasGEF"/>
    <property type="match status" value="1"/>
</dbReference>
<dbReference type="AlphaFoldDB" id="A0AAD7A4X9"/>
<dbReference type="EMBL" id="JARIHO010000016">
    <property type="protein sequence ID" value="KAJ7349454.1"/>
    <property type="molecule type" value="Genomic_DNA"/>
</dbReference>
<evidence type="ECO:0000259" key="6">
    <source>
        <dbReference type="PROSITE" id="PS50011"/>
    </source>
</evidence>
<evidence type="ECO:0000259" key="7">
    <source>
        <dbReference type="PROSITE" id="PS50212"/>
    </source>
</evidence>
<evidence type="ECO:0000313" key="8">
    <source>
        <dbReference type="EMBL" id="KAJ7349454.1"/>
    </source>
</evidence>
<dbReference type="Gene3D" id="1.10.840.10">
    <property type="entry name" value="Ras guanine-nucleotide exchange factors catalytic domain"/>
    <property type="match status" value="1"/>
</dbReference>
<dbReference type="Pfam" id="PF00618">
    <property type="entry name" value="RasGEF_N"/>
    <property type="match status" value="1"/>
</dbReference>
<dbReference type="PROSITE" id="PS50011">
    <property type="entry name" value="PROTEIN_KINASE_DOM"/>
    <property type="match status" value="1"/>
</dbReference>
<dbReference type="GO" id="GO:0004672">
    <property type="term" value="F:protein kinase activity"/>
    <property type="evidence" value="ECO:0007669"/>
    <property type="project" value="InterPro"/>
</dbReference>
<dbReference type="PROSITE" id="PS00109">
    <property type="entry name" value="PROTEIN_KINASE_TYR"/>
    <property type="match status" value="1"/>
</dbReference>
<dbReference type="GO" id="GO:0005085">
    <property type="term" value="F:guanyl-nucleotide exchange factor activity"/>
    <property type="evidence" value="ECO:0007669"/>
    <property type="project" value="UniProtKB-KW"/>
</dbReference>
<feature type="domain" description="Protein kinase" evidence="6">
    <location>
        <begin position="194"/>
        <end position="454"/>
    </location>
</feature>
<accession>A0AAD7A4X9</accession>
<dbReference type="Proteomes" id="UP001218218">
    <property type="component" value="Unassembled WGS sequence"/>
</dbReference>
<dbReference type="InterPro" id="IPR023578">
    <property type="entry name" value="Ras_GEF_dom_sf"/>
</dbReference>
<keyword evidence="2" id="KW-0067">ATP-binding</keyword>
<feature type="domain" description="Ras-GEF" evidence="5">
    <location>
        <begin position="742"/>
        <end position="985"/>
    </location>
</feature>
<dbReference type="Pfam" id="PF00617">
    <property type="entry name" value="RasGEF"/>
    <property type="match status" value="1"/>
</dbReference>
<evidence type="ECO:0000259" key="5">
    <source>
        <dbReference type="PROSITE" id="PS50009"/>
    </source>
</evidence>
<evidence type="ECO:0000313" key="9">
    <source>
        <dbReference type="Proteomes" id="UP001218218"/>
    </source>
</evidence>
<dbReference type="GO" id="GO:0007264">
    <property type="term" value="P:small GTPase-mediated signal transduction"/>
    <property type="evidence" value="ECO:0007669"/>
    <property type="project" value="InterPro"/>
</dbReference>
<reference evidence="8" key="1">
    <citation type="submission" date="2023-03" db="EMBL/GenBank/DDBJ databases">
        <title>Massive genome expansion in bonnet fungi (Mycena s.s.) driven by repeated elements and novel gene families across ecological guilds.</title>
        <authorList>
            <consortium name="Lawrence Berkeley National Laboratory"/>
            <person name="Harder C.B."/>
            <person name="Miyauchi S."/>
            <person name="Viragh M."/>
            <person name="Kuo A."/>
            <person name="Thoen E."/>
            <person name="Andreopoulos B."/>
            <person name="Lu D."/>
            <person name="Skrede I."/>
            <person name="Drula E."/>
            <person name="Henrissat B."/>
            <person name="Morin E."/>
            <person name="Kohler A."/>
            <person name="Barry K."/>
            <person name="LaButti K."/>
            <person name="Morin E."/>
            <person name="Salamov A."/>
            <person name="Lipzen A."/>
            <person name="Mereny Z."/>
            <person name="Hegedus B."/>
            <person name="Baldrian P."/>
            <person name="Stursova M."/>
            <person name="Weitz H."/>
            <person name="Taylor A."/>
            <person name="Grigoriev I.V."/>
            <person name="Nagy L.G."/>
            <person name="Martin F."/>
            <person name="Kauserud H."/>
        </authorList>
    </citation>
    <scope>NUCLEOTIDE SEQUENCE</scope>
    <source>
        <strain evidence="8">CBHHK002</strain>
    </source>
</reference>
<evidence type="ECO:0000256" key="2">
    <source>
        <dbReference type="ARBA" id="ARBA00022840"/>
    </source>
</evidence>
<feature type="domain" description="N-terminal Ras-GEF" evidence="7">
    <location>
        <begin position="604"/>
        <end position="724"/>
    </location>
</feature>